<sequence length="195" mass="21873">MKATAPIMILVFVLFCLSGSVLAAESLKLSGQPTMFVPGKSTGYFIWQDSDGLHLRSTSDQKHVFSGVIQTNGHFENVFTKLTEKDDYARVNQARDEVNFTFTTAGNEAGIDLSLKGGTYIKFDLSMDSQKVNPFDIFIGSEGWHPVDYKFTLRHKEDHQGDRDDDHTTIIIDGGFWWDWLPHHFHPGPGPAPNP</sequence>
<evidence type="ECO:0000256" key="1">
    <source>
        <dbReference type="SAM" id="SignalP"/>
    </source>
</evidence>
<dbReference type="EMBL" id="FODY01000013">
    <property type="protein sequence ID" value="SEP19570.1"/>
    <property type="molecule type" value="Genomic_DNA"/>
</dbReference>
<keyword evidence="3" id="KW-1185">Reference proteome</keyword>
<reference evidence="2 3" key="1">
    <citation type="submission" date="2016-10" db="EMBL/GenBank/DDBJ databases">
        <authorList>
            <person name="de Groot N.N."/>
        </authorList>
    </citation>
    <scope>NUCLEOTIDE SEQUENCE [LARGE SCALE GENOMIC DNA]</scope>
    <source>
        <strain evidence="2 3">DSM 13305</strain>
    </source>
</reference>
<proteinExistence type="predicted"/>
<keyword evidence="1" id="KW-0732">Signal</keyword>
<evidence type="ECO:0000313" key="3">
    <source>
        <dbReference type="Proteomes" id="UP000198847"/>
    </source>
</evidence>
<feature type="chain" id="PRO_5011760775" evidence="1">
    <location>
        <begin position="24"/>
        <end position="195"/>
    </location>
</feature>
<name>A0A1H8VW69_9FIRM</name>
<dbReference type="OrthoDB" id="1680329at2"/>
<protein>
    <submittedName>
        <fullName evidence="2">Uncharacterized protein</fullName>
    </submittedName>
</protein>
<organism evidence="2 3">
    <name type="scientific">Propionispora vibrioides</name>
    <dbReference type="NCBI Taxonomy" id="112903"/>
    <lineage>
        <taxon>Bacteria</taxon>
        <taxon>Bacillati</taxon>
        <taxon>Bacillota</taxon>
        <taxon>Negativicutes</taxon>
        <taxon>Selenomonadales</taxon>
        <taxon>Sporomusaceae</taxon>
        <taxon>Propionispora</taxon>
    </lineage>
</organism>
<evidence type="ECO:0000313" key="2">
    <source>
        <dbReference type="EMBL" id="SEP19570.1"/>
    </source>
</evidence>
<feature type="signal peptide" evidence="1">
    <location>
        <begin position="1"/>
        <end position="23"/>
    </location>
</feature>
<gene>
    <name evidence="2" type="ORF">SAMN04490178_1132</name>
</gene>
<dbReference type="RefSeq" id="WP_091747297.1">
    <property type="nucleotide sequence ID" value="NZ_FODY01000013.1"/>
</dbReference>
<dbReference type="AlphaFoldDB" id="A0A1H8VW69"/>
<accession>A0A1H8VW69</accession>
<dbReference type="Proteomes" id="UP000198847">
    <property type="component" value="Unassembled WGS sequence"/>
</dbReference>